<dbReference type="InterPro" id="IPR013783">
    <property type="entry name" value="Ig-like_fold"/>
</dbReference>
<reference evidence="3 4" key="1">
    <citation type="journal article" date="2022" name="Allergy">
        <title>Genome assembly and annotation of Periplaneta americana reveal a comprehensive cockroach allergen profile.</title>
        <authorList>
            <person name="Wang L."/>
            <person name="Xiong Q."/>
            <person name="Saelim N."/>
            <person name="Wang L."/>
            <person name="Nong W."/>
            <person name="Wan A.T."/>
            <person name="Shi M."/>
            <person name="Liu X."/>
            <person name="Cao Q."/>
            <person name="Hui J.H.L."/>
            <person name="Sookrung N."/>
            <person name="Leung T.F."/>
            <person name="Tungtrongchitr A."/>
            <person name="Tsui S.K.W."/>
        </authorList>
    </citation>
    <scope>NUCLEOTIDE SEQUENCE [LARGE SCALE GENOMIC DNA]</scope>
    <source>
        <strain evidence="3">PWHHKU_190912</strain>
    </source>
</reference>
<feature type="domain" description="Reverse transcriptase" evidence="2">
    <location>
        <begin position="5"/>
        <end position="249"/>
    </location>
</feature>
<dbReference type="PROSITE" id="PS50878">
    <property type="entry name" value="RT_POL"/>
    <property type="match status" value="1"/>
</dbReference>
<dbReference type="PROSITE" id="PS50835">
    <property type="entry name" value="IG_LIKE"/>
    <property type="match status" value="1"/>
</dbReference>
<organism evidence="3 4">
    <name type="scientific">Periplaneta americana</name>
    <name type="common">American cockroach</name>
    <name type="synonym">Blatta americana</name>
    <dbReference type="NCBI Taxonomy" id="6978"/>
    <lineage>
        <taxon>Eukaryota</taxon>
        <taxon>Metazoa</taxon>
        <taxon>Ecdysozoa</taxon>
        <taxon>Arthropoda</taxon>
        <taxon>Hexapoda</taxon>
        <taxon>Insecta</taxon>
        <taxon>Pterygota</taxon>
        <taxon>Neoptera</taxon>
        <taxon>Polyneoptera</taxon>
        <taxon>Dictyoptera</taxon>
        <taxon>Blattodea</taxon>
        <taxon>Blattoidea</taxon>
        <taxon>Blattidae</taxon>
        <taxon>Blattinae</taxon>
        <taxon>Periplaneta</taxon>
    </lineage>
</organism>
<dbReference type="InterPro" id="IPR007110">
    <property type="entry name" value="Ig-like_dom"/>
</dbReference>
<accession>A0ABQ8S2U8</accession>
<dbReference type="Pfam" id="PF00078">
    <property type="entry name" value="RVT_1"/>
    <property type="match status" value="1"/>
</dbReference>
<dbReference type="SUPFAM" id="SSF48726">
    <property type="entry name" value="Immunoglobulin"/>
    <property type="match status" value="1"/>
</dbReference>
<dbReference type="InterPro" id="IPR000477">
    <property type="entry name" value="RT_dom"/>
</dbReference>
<dbReference type="CDD" id="cd00096">
    <property type="entry name" value="Ig"/>
    <property type="match status" value="1"/>
</dbReference>
<feature type="non-terminal residue" evidence="3">
    <location>
        <position position="1"/>
    </location>
</feature>
<evidence type="ECO:0000313" key="4">
    <source>
        <dbReference type="Proteomes" id="UP001148838"/>
    </source>
</evidence>
<gene>
    <name evidence="3" type="ORF">ANN_24357</name>
</gene>
<name>A0ABQ8S2U8_PERAM</name>
<dbReference type="Pfam" id="PF07679">
    <property type="entry name" value="I-set"/>
    <property type="match status" value="1"/>
</dbReference>
<evidence type="ECO:0008006" key="5">
    <source>
        <dbReference type="Google" id="ProtNLM"/>
    </source>
</evidence>
<keyword evidence="4" id="KW-1185">Reference proteome</keyword>
<feature type="domain" description="Ig-like" evidence="1">
    <location>
        <begin position="379"/>
        <end position="438"/>
    </location>
</feature>
<dbReference type="Gene3D" id="2.60.40.10">
    <property type="entry name" value="Immunoglobulins"/>
    <property type="match status" value="1"/>
</dbReference>
<dbReference type="InterPro" id="IPR013098">
    <property type="entry name" value="Ig_I-set"/>
</dbReference>
<protein>
    <recommendedName>
        <fullName evidence="5">Reverse transcriptase</fullName>
    </recommendedName>
</protein>
<evidence type="ECO:0000259" key="2">
    <source>
        <dbReference type="PROSITE" id="PS50878"/>
    </source>
</evidence>
<evidence type="ECO:0000313" key="3">
    <source>
        <dbReference type="EMBL" id="KAJ4428338.1"/>
    </source>
</evidence>
<dbReference type="Proteomes" id="UP001148838">
    <property type="component" value="Unassembled WGS sequence"/>
</dbReference>
<sequence length="449" mass="51984">LITKEATLTEHFPAPWKLAVIVTIPKENKNPQYPENRRPISLTQIFPPSFFKDSCSAFGYYVIILRLVESATKEYNMKAYTPAYIPKAYDTVWHTGLIYKLMKSGLPDVFVKFIASFLSRRKFQIKEGAALFSVHEAYAGLPQGSVLGPTLYNIYTADIPTHPETNIAQFGYDTAVLITHQNPLYAARTLQVHISLLENWFQKWRLTLNADKTQAICFTKCTMKRIPKLIICDKELEYQPTAKYLGVTLDQRLPWHQHLHQIKGKSIKRKLHLYKALVLPIITYAAPSWGYMNSNAYKPLQVAQNKALKLIHGSDWFTRTSQIHEDLNMPYIHEVLIKIIRKFYSRLQRSPNYFIKRIGDYDVDDFRLYRTPKMAIFDIGWFREQVGQLLPVSQTMRVTPSQDVLHIRHLSPEDAGRWVCRVSNQFGEQRLETQLTVTAQLSAHVLPQL</sequence>
<evidence type="ECO:0000259" key="1">
    <source>
        <dbReference type="PROSITE" id="PS50835"/>
    </source>
</evidence>
<dbReference type="PANTHER" id="PTHR33332">
    <property type="entry name" value="REVERSE TRANSCRIPTASE DOMAIN-CONTAINING PROTEIN"/>
    <property type="match status" value="1"/>
</dbReference>
<feature type="non-terminal residue" evidence="3">
    <location>
        <position position="449"/>
    </location>
</feature>
<dbReference type="InterPro" id="IPR036179">
    <property type="entry name" value="Ig-like_dom_sf"/>
</dbReference>
<proteinExistence type="predicted"/>
<comment type="caution">
    <text evidence="3">The sequence shown here is derived from an EMBL/GenBank/DDBJ whole genome shotgun (WGS) entry which is preliminary data.</text>
</comment>
<dbReference type="EMBL" id="JAJSOF020000037">
    <property type="protein sequence ID" value="KAJ4428338.1"/>
    <property type="molecule type" value="Genomic_DNA"/>
</dbReference>